<keyword evidence="1 5" id="KW-0853">WD repeat</keyword>
<evidence type="ECO:0000313" key="7">
    <source>
        <dbReference type="EMBL" id="KPV73852.1"/>
    </source>
</evidence>
<dbReference type="SMART" id="SM00320">
    <property type="entry name" value="WD40"/>
    <property type="match status" value="3"/>
</dbReference>
<dbReference type="PROSITE" id="PS50082">
    <property type="entry name" value="WD_REPEATS_2"/>
    <property type="match status" value="1"/>
</dbReference>
<evidence type="ECO:0000256" key="6">
    <source>
        <dbReference type="SAM" id="MobiDB-lite"/>
    </source>
</evidence>
<dbReference type="RefSeq" id="XP_018269901.1">
    <property type="nucleotide sequence ID" value="XM_018417314.1"/>
</dbReference>
<name>A0A0P9F289_RHOGW</name>
<dbReference type="PROSITE" id="PS50294">
    <property type="entry name" value="WD_REPEATS_REGION"/>
    <property type="match status" value="1"/>
</dbReference>
<evidence type="ECO:0000256" key="5">
    <source>
        <dbReference type="PROSITE-ProRule" id="PRU00221"/>
    </source>
</evidence>
<dbReference type="InterPro" id="IPR019775">
    <property type="entry name" value="WD40_repeat_CS"/>
</dbReference>
<keyword evidence="8" id="KW-1185">Reference proteome</keyword>
<organism evidence="7 8">
    <name type="scientific">Rhodotorula graminis (strain WP1)</name>
    <dbReference type="NCBI Taxonomy" id="578459"/>
    <lineage>
        <taxon>Eukaryota</taxon>
        <taxon>Fungi</taxon>
        <taxon>Dikarya</taxon>
        <taxon>Basidiomycota</taxon>
        <taxon>Pucciniomycotina</taxon>
        <taxon>Microbotryomycetes</taxon>
        <taxon>Sporidiobolales</taxon>
        <taxon>Sporidiobolaceae</taxon>
        <taxon>Rhodotorula</taxon>
    </lineage>
</organism>
<feature type="compositionally biased region" description="Low complexity" evidence="6">
    <location>
        <begin position="1"/>
        <end position="20"/>
    </location>
</feature>
<evidence type="ECO:0000256" key="4">
    <source>
        <dbReference type="ARBA" id="ARBA00040563"/>
    </source>
</evidence>
<dbReference type="Gene3D" id="2.130.10.10">
    <property type="entry name" value="YVTN repeat-like/Quinoprotein amine dehydrogenase"/>
    <property type="match status" value="2"/>
</dbReference>
<dbReference type="Proteomes" id="UP000053890">
    <property type="component" value="Unassembled WGS sequence"/>
</dbReference>
<accession>A0A0P9F289</accession>
<evidence type="ECO:0000256" key="2">
    <source>
        <dbReference type="ARBA" id="ARBA00022737"/>
    </source>
</evidence>
<feature type="compositionally biased region" description="Acidic residues" evidence="6">
    <location>
        <begin position="404"/>
        <end position="413"/>
    </location>
</feature>
<dbReference type="InterPro" id="IPR001680">
    <property type="entry name" value="WD40_rpt"/>
</dbReference>
<dbReference type="InterPro" id="IPR036322">
    <property type="entry name" value="WD40_repeat_dom_sf"/>
</dbReference>
<evidence type="ECO:0000256" key="1">
    <source>
        <dbReference type="ARBA" id="ARBA00022574"/>
    </source>
</evidence>
<dbReference type="PANTHER" id="PTHR19854:SF1">
    <property type="entry name" value="GUANINE NUCLEOTIDE-BINDING PROTEIN SUBUNIT BETA-LIKE PROTEIN 1"/>
    <property type="match status" value="1"/>
</dbReference>
<sequence length="453" mass="48274">MVSRSSLASSSSSTRGGTLAPPAPEYILRGHSAPISVLGFSRCAQYLFSGDTDGFVAVWDLSTFRPRYFWRAHDAGILGLVELGDQGLLSHGRDNLLHLHRFPSRTDASSIADHGAATAVPSPATPSTGIERAWSLDVNAMSFCRMSVCLVGGRTREAKGKERAVEQDRPDEEALVAVPSLTKDDFVDIFHYPSKARAHRSVGAGAFVGQKTGTVMATQLFYLASPDTPRPPRPAVAEQALPTEADAALPPPFLHILIAYESGQLALFRFAPTRTFDLVPTPSTSPAPARSLMSLAVTADQRFAYTVGADHHMVAYRLVDANDAEAGLPRSHTELTASAGKAAVVVREDGKVLATAGWDGEARFYKAKTLEPLAVLSHHRTSLQAAAFAPLNPTAPSPVFSDCPTDDDDDDEVAGGAGRAGGTRRAWLATGGQEAKIGLWEVYPPRRAVARAP</sequence>
<dbReference type="InterPro" id="IPR015943">
    <property type="entry name" value="WD40/YVTN_repeat-like_dom_sf"/>
</dbReference>
<dbReference type="Pfam" id="PF00400">
    <property type="entry name" value="WD40"/>
    <property type="match status" value="1"/>
</dbReference>
<dbReference type="EMBL" id="KQ474081">
    <property type="protein sequence ID" value="KPV73852.1"/>
    <property type="molecule type" value="Genomic_DNA"/>
</dbReference>
<dbReference type="GeneID" id="28977762"/>
<keyword evidence="2" id="KW-0677">Repeat</keyword>
<dbReference type="OMA" id="YQRQSMQ"/>
<dbReference type="PROSITE" id="PS00678">
    <property type="entry name" value="WD_REPEATS_1"/>
    <property type="match status" value="1"/>
</dbReference>
<dbReference type="SUPFAM" id="SSF50978">
    <property type="entry name" value="WD40 repeat-like"/>
    <property type="match status" value="1"/>
</dbReference>
<feature type="region of interest" description="Disordered" evidence="6">
    <location>
        <begin position="1"/>
        <end position="21"/>
    </location>
</feature>
<protein>
    <recommendedName>
        <fullName evidence="4">ASTRA-associated protein 1</fullName>
    </recommendedName>
</protein>
<proteinExistence type="inferred from homology"/>
<dbReference type="AlphaFoldDB" id="A0A0P9F289"/>
<dbReference type="PANTHER" id="PTHR19854">
    <property type="entry name" value="TRANSDUCIN BETA-LIKE 3"/>
    <property type="match status" value="1"/>
</dbReference>
<evidence type="ECO:0000256" key="3">
    <source>
        <dbReference type="ARBA" id="ARBA00037931"/>
    </source>
</evidence>
<dbReference type="OrthoDB" id="7668193at2759"/>
<evidence type="ECO:0000313" key="8">
    <source>
        <dbReference type="Proteomes" id="UP000053890"/>
    </source>
</evidence>
<feature type="region of interest" description="Disordered" evidence="6">
    <location>
        <begin position="397"/>
        <end position="421"/>
    </location>
</feature>
<feature type="repeat" description="WD" evidence="5">
    <location>
        <begin position="28"/>
        <end position="63"/>
    </location>
</feature>
<reference evidence="7 8" key="1">
    <citation type="journal article" date="2015" name="Front. Microbiol.">
        <title>Genome sequence of the plant growth promoting endophytic yeast Rhodotorula graminis WP1.</title>
        <authorList>
            <person name="Firrincieli A."/>
            <person name="Otillar R."/>
            <person name="Salamov A."/>
            <person name="Schmutz J."/>
            <person name="Khan Z."/>
            <person name="Redman R.S."/>
            <person name="Fleck N.D."/>
            <person name="Lindquist E."/>
            <person name="Grigoriev I.V."/>
            <person name="Doty S.L."/>
        </authorList>
    </citation>
    <scope>NUCLEOTIDE SEQUENCE [LARGE SCALE GENOMIC DNA]</scope>
    <source>
        <strain evidence="7 8">WP1</strain>
    </source>
</reference>
<comment type="similarity">
    <text evidence="3">Belongs to the WD repeat ASA1 family.</text>
</comment>
<gene>
    <name evidence="7" type="ORF">RHOBADRAFT_54446</name>
</gene>
<dbReference type="STRING" id="578459.A0A0P9F289"/>